<comment type="subcellular location">
    <subcellularLocation>
        <location evidence="6">Cytoplasm</location>
    </subcellularLocation>
    <subcellularLocation>
        <location evidence="6">Preautophagosomal structure membrane</location>
        <topology evidence="6">Peripheral membrane protein</topology>
    </subcellularLocation>
</comment>
<dbReference type="GO" id="GO:0000422">
    <property type="term" value="P:autophagy of mitochondrion"/>
    <property type="evidence" value="ECO:0007669"/>
    <property type="project" value="TreeGrafter"/>
</dbReference>
<dbReference type="AlphaFoldDB" id="A0AAV5R0E1"/>
<evidence type="ECO:0000256" key="5">
    <source>
        <dbReference type="ARBA" id="ARBA00023136"/>
    </source>
</evidence>
<comment type="similarity">
    <text evidence="1 6">Belongs to the ATG17 family.</text>
</comment>
<accession>A0AAV5R0E1</accession>
<dbReference type="PANTHER" id="PTHR28005">
    <property type="entry name" value="AUTOPHAGY-RELATED PROTEIN 17"/>
    <property type="match status" value="1"/>
</dbReference>
<dbReference type="GO" id="GO:0034045">
    <property type="term" value="C:phagophore assembly site membrane"/>
    <property type="evidence" value="ECO:0007669"/>
    <property type="project" value="UniProtKB-SubCell"/>
</dbReference>
<dbReference type="GO" id="GO:1990316">
    <property type="term" value="C:Atg1/ULK1 kinase complex"/>
    <property type="evidence" value="ECO:0007669"/>
    <property type="project" value="TreeGrafter"/>
</dbReference>
<proteinExistence type="inferred from homology"/>
<evidence type="ECO:0000256" key="6">
    <source>
        <dbReference type="RuleBase" id="RU368080"/>
    </source>
</evidence>
<dbReference type="Pfam" id="PF04108">
    <property type="entry name" value="ATG17_like"/>
    <property type="match status" value="1"/>
</dbReference>
<evidence type="ECO:0000256" key="7">
    <source>
        <dbReference type="SAM" id="Coils"/>
    </source>
</evidence>
<dbReference type="InterPro" id="IPR007240">
    <property type="entry name" value="Atg17"/>
</dbReference>
<feature type="domain" description="Autophagy protein ATG17-like" evidence="8">
    <location>
        <begin position="18"/>
        <end position="391"/>
    </location>
</feature>
<evidence type="ECO:0000313" key="9">
    <source>
        <dbReference type="EMBL" id="GMM44678.1"/>
    </source>
</evidence>
<dbReference type="Proteomes" id="UP001378960">
    <property type="component" value="Unassembled WGS sequence"/>
</dbReference>
<dbReference type="GO" id="GO:0060090">
    <property type="term" value="F:molecular adaptor activity"/>
    <property type="evidence" value="ECO:0007669"/>
    <property type="project" value="TreeGrafter"/>
</dbReference>
<sequence>MSIDIDIKLIKLKLINQLNNAKQFCLLTNENLSNSFKDLQEKDKLSNKLIFSINSFNHQLLIFKEINKSILNLLNDHQSIIKSFKENVEFSINERFQLYNQLKSIDVKKDLITNNNNNNHTLYDYIDISESELIVDQINIHLNKLNTLWDNKIINNIKLRFQNHFNYLQNEWNLIISFKENYLIKKDIDLQIDELIAKNHLLENEIVIILNKMNNQLDDCILFEDQLLNNNTPDTKLYDKIKKYPSSSLSELTDLTNNCDIINQNCKDINKFLKIYKNCQFKLKNCLEEINDFNLNILTKQVQNILIPSLTIINKEKLKIEQLQIDLQIFIDDSKKFIKSYHNLINEINRRKKLNEKVELMINSFQNDLLNLQNDDIIIRSKFLNENNDYLPQDLISNSFFESKFPEISVAYKLEDLPKKGT</sequence>
<dbReference type="GO" id="GO:0000045">
    <property type="term" value="P:autophagosome assembly"/>
    <property type="evidence" value="ECO:0007669"/>
    <property type="project" value="TreeGrafter"/>
</dbReference>
<gene>
    <name evidence="9" type="ORF">DAPK24_012530</name>
</gene>
<organism evidence="9 10">
    <name type="scientific">Pichia kluyveri</name>
    <name type="common">Yeast</name>
    <dbReference type="NCBI Taxonomy" id="36015"/>
    <lineage>
        <taxon>Eukaryota</taxon>
        <taxon>Fungi</taxon>
        <taxon>Dikarya</taxon>
        <taxon>Ascomycota</taxon>
        <taxon>Saccharomycotina</taxon>
        <taxon>Pichiomycetes</taxon>
        <taxon>Pichiales</taxon>
        <taxon>Pichiaceae</taxon>
        <taxon>Pichia</taxon>
    </lineage>
</organism>
<reference evidence="9 10" key="1">
    <citation type="journal article" date="2023" name="Elife">
        <title>Identification of key yeast species and microbe-microbe interactions impacting larval growth of Drosophila in the wild.</title>
        <authorList>
            <person name="Mure A."/>
            <person name="Sugiura Y."/>
            <person name="Maeda R."/>
            <person name="Honda K."/>
            <person name="Sakurai N."/>
            <person name="Takahashi Y."/>
            <person name="Watada M."/>
            <person name="Katoh T."/>
            <person name="Gotoh A."/>
            <person name="Gotoh Y."/>
            <person name="Taniguchi I."/>
            <person name="Nakamura K."/>
            <person name="Hayashi T."/>
            <person name="Katayama T."/>
            <person name="Uemura T."/>
            <person name="Hattori Y."/>
        </authorList>
    </citation>
    <scope>NUCLEOTIDE SEQUENCE [LARGE SCALE GENOMIC DNA]</scope>
    <source>
        <strain evidence="9 10">PK-24</strain>
    </source>
</reference>
<dbReference type="EMBL" id="BTGB01000001">
    <property type="protein sequence ID" value="GMM44678.1"/>
    <property type="molecule type" value="Genomic_DNA"/>
</dbReference>
<name>A0AAV5R0E1_PICKL</name>
<keyword evidence="3 6" id="KW-0963">Cytoplasm</keyword>
<comment type="caution">
    <text evidence="9">The sequence shown here is derived from an EMBL/GenBank/DDBJ whole genome shotgun (WGS) entry which is preliminary data.</text>
</comment>
<dbReference type="InterPro" id="IPR045326">
    <property type="entry name" value="ATG17-like_dom"/>
</dbReference>
<comment type="function">
    <text evidence="6">Autophagy-specific protein that functions in response to autophagy-inducing signals as a scaffold to recruit other ATG proteins to organize preautophagosomal structure (PAS) formation. Modulates the timing and magnitude of the autophagy response, such as the size of the sequestering vesicles. Plays particularly a role in pexophagy and nucleophagy.</text>
</comment>
<dbReference type="GO" id="GO:0034727">
    <property type="term" value="P:piecemeal microautophagy of the nucleus"/>
    <property type="evidence" value="ECO:0007669"/>
    <property type="project" value="TreeGrafter"/>
</dbReference>
<feature type="coiled-coil region" evidence="7">
    <location>
        <begin position="185"/>
        <end position="212"/>
    </location>
</feature>
<dbReference type="GO" id="GO:0030295">
    <property type="term" value="F:protein kinase activator activity"/>
    <property type="evidence" value="ECO:0007669"/>
    <property type="project" value="TreeGrafter"/>
</dbReference>
<keyword evidence="5" id="KW-0472">Membrane</keyword>
<dbReference type="PANTHER" id="PTHR28005:SF1">
    <property type="entry name" value="AUTOPHAGY-RELATED PROTEIN 17"/>
    <property type="match status" value="1"/>
</dbReference>
<evidence type="ECO:0000256" key="2">
    <source>
        <dbReference type="ARBA" id="ARBA00013806"/>
    </source>
</evidence>
<keyword evidence="7" id="KW-0175">Coiled coil</keyword>
<evidence type="ECO:0000313" key="10">
    <source>
        <dbReference type="Proteomes" id="UP001378960"/>
    </source>
</evidence>
<evidence type="ECO:0000259" key="8">
    <source>
        <dbReference type="Pfam" id="PF04108"/>
    </source>
</evidence>
<keyword evidence="10" id="KW-1185">Reference proteome</keyword>
<protein>
    <recommendedName>
        <fullName evidence="2 6">Autophagy-related protein 17</fullName>
    </recommendedName>
</protein>
<evidence type="ECO:0000256" key="3">
    <source>
        <dbReference type="ARBA" id="ARBA00022490"/>
    </source>
</evidence>
<evidence type="ECO:0000256" key="4">
    <source>
        <dbReference type="ARBA" id="ARBA00023006"/>
    </source>
</evidence>
<keyword evidence="4 6" id="KW-0072">Autophagy</keyword>
<evidence type="ECO:0000256" key="1">
    <source>
        <dbReference type="ARBA" id="ARBA00006259"/>
    </source>
</evidence>